<feature type="compositionally biased region" description="Acidic residues" evidence="1">
    <location>
        <begin position="54"/>
        <end position="68"/>
    </location>
</feature>
<evidence type="ECO:0000313" key="3">
    <source>
        <dbReference type="Proteomes" id="UP000596660"/>
    </source>
</evidence>
<dbReference type="RefSeq" id="XP_021757349.1">
    <property type="nucleotide sequence ID" value="XM_021901657.1"/>
</dbReference>
<proteinExistence type="predicted"/>
<dbReference type="PANTHER" id="PTHR37194:SF2">
    <property type="entry name" value="T2E6.7-RELATED"/>
    <property type="match status" value="1"/>
</dbReference>
<dbReference type="EnsemblPlants" id="AUR62037635-RA">
    <property type="protein sequence ID" value="AUR62037635-RA:cds"/>
    <property type="gene ID" value="AUR62037635"/>
</dbReference>
<gene>
    <name evidence="2" type="primary">LOC110722390</name>
</gene>
<name>A0A803MZ58_CHEQI</name>
<reference evidence="2" key="1">
    <citation type="journal article" date="2017" name="Nature">
        <title>The genome of Chenopodium quinoa.</title>
        <authorList>
            <person name="Jarvis D.E."/>
            <person name="Ho Y.S."/>
            <person name="Lightfoot D.J."/>
            <person name="Schmoeckel S.M."/>
            <person name="Li B."/>
            <person name="Borm T.J.A."/>
            <person name="Ohyanagi H."/>
            <person name="Mineta K."/>
            <person name="Michell C.T."/>
            <person name="Saber N."/>
            <person name="Kharbatia N.M."/>
            <person name="Rupper R.R."/>
            <person name="Sharp A.R."/>
            <person name="Dally N."/>
            <person name="Boughton B.A."/>
            <person name="Woo Y.H."/>
            <person name="Gao G."/>
            <person name="Schijlen E.G.W.M."/>
            <person name="Guo X."/>
            <person name="Momin A.A."/>
            <person name="Negrao S."/>
            <person name="Al-Babili S."/>
            <person name="Gehring C."/>
            <person name="Roessner U."/>
            <person name="Jung C."/>
            <person name="Murphy K."/>
            <person name="Arold S.T."/>
            <person name="Gojobori T."/>
            <person name="van der Linden C.G."/>
            <person name="van Loo E.N."/>
            <person name="Jellen E.N."/>
            <person name="Maughan P.J."/>
            <person name="Tester M."/>
        </authorList>
    </citation>
    <scope>NUCLEOTIDE SEQUENCE [LARGE SCALE GENOMIC DNA]</scope>
    <source>
        <strain evidence="2">cv. PI 614886</strain>
    </source>
</reference>
<dbReference type="OMA" id="MDAQMQE"/>
<organism evidence="2 3">
    <name type="scientific">Chenopodium quinoa</name>
    <name type="common">Quinoa</name>
    <dbReference type="NCBI Taxonomy" id="63459"/>
    <lineage>
        <taxon>Eukaryota</taxon>
        <taxon>Viridiplantae</taxon>
        <taxon>Streptophyta</taxon>
        <taxon>Embryophyta</taxon>
        <taxon>Tracheophyta</taxon>
        <taxon>Spermatophyta</taxon>
        <taxon>Magnoliopsida</taxon>
        <taxon>eudicotyledons</taxon>
        <taxon>Gunneridae</taxon>
        <taxon>Pentapetalae</taxon>
        <taxon>Caryophyllales</taxon>
        <taxon>Chenopodiaceae</taxon>
        <taxon>Chenopodioideae</taxon>
        <taxon>Atripliceae</taxon>
        <taxon>Chenopodium</taxon>
    </lineage>
</organism>
<evidence type="ECO:0000256" key="1">
    <source>
        <dbReference type="SAM" id="MobiDB-lite"/>
    </source>
</evidence>
<evidence type="ECO:0000313" key="2">
    <source>
        <dbReference type="EnsemblPlants" id="AUR62037635-RA:cds"/>
    </source>
</evidence>
<dbReference type="Gramene" id="AUR62037635-RA">
    <property type="protein sequence ID" value="AUR62037635-RA:cds"/>
    <property type="gene ID" value="AUR62037635"/>
</dbReference>
<reference evidence="2" key="2">
    <citation type="submission" date="2021-03" db="UniProtKB">
        <authorList>
            <consortium name="EnsemblPlants"/>
        </authorList>
    </citation>
    <scope>IDENTIFICATION</scope>
</reference>
<sequence>MEPSYVRATIRLGSENYTVSGSSGRLSEQLVSMKEESMTILKEYITKTNAPADVPDEPLEGSSGDEDEISKKPKSKKRK</sequence>
<dbReference type="AlphaFoldDB" id="A0A803MZ58"/>
<dbReference type="PANTHER" id="PTHR37194">
    <property type="entry name" value="T2E6.7-RELATED"/>
    <property type="match status" value="1"/>
</dbReference>
<accession>A0A803MZ58</accession>
<dbReference type="KEGG" id="cqi:110722390"/>
<dbReference type="Proteomes" id="UP000596660">
    <property type="component" value="Unplaced"/>
</dbReference>
<protein>
    <submittedName>
        <fullName evidence="2">Uncharacterized protein</fullName>
    </submittedName>
</protein>
<keyword evidence="3" id="KW-1185">Reference proteome</keyword>
<dbReference type="GeneID" id="110722390"/>
<feature type="region of interest" description="Disordered" evidence="1">
    <location>
        <begin position="47"/>
        <end position="79"/>
    </location>
</feature>
<dbReference type="OrthoDB" id="653441at2759"/>